<sequence length="467" mass="50764">MKLQLTMEKTATVVVMTAYFLTPFMTSAVNLIIPAIGTEFFSQTLLLSWLVTGYSLATAAFLLPFGKLSDIIGRKRVFVTGMFLFSFFTLLSGAAWSIEWMIFFRICQGIASAMIYSTGMAIITAIYPPHRRGQALGLCTAVAYIGLSLGPSLGGLINHYFSWRIIFYLTGFASVLATLLAAWRLKGEWIGAKGESFDILGSICYVLALVLSLYGFSSLAQMEGAKYFLFLGLVLIALFFIYESKQDCPLLRMGVFHRNSVFVYCNLAAMINYSATFAIAFLVSLHLQLVMKCDSYLAGLIMISQPLVTALLAPFGGYLADHFDPQIVTSYGMALSALGLFSFIFTTSEMSLLLIVGSLVIAGVGFALFAAPNNSAIMGAVDKNDYGVASSIAGTMRNIGQSISMAIVTLVMSVYLDGVDRASYDQMLVACFRTAYIVFTAICIVGVFCCRSGKRFENKAEVANQGS</sequence>
<feature type="transmembrane region" description="Helical" evidence="6">
    <location>
        <begin position="296"/>
        <end position="320"/>
    </location>
</feature>
<evidence type="ECO:0000256" key="3">
    <source>
        <dbReference type="ARBA" id="ARBA00022692"/>
    </source>
</evidence>
<feature type="transmembrane region" description="Helical" evidence="6">
    <location>
        <begin position="327"/>
        <end position="345"/>
    </location>
</feature>
<feature type="transmembrane region" description="Helical" evidence="6">
    <location>
        <begin position="102"/>
        <end position="123"/>
    </location>
</feature>
<feature type="transmembrane region" description="Helical" evidence="6">
    <location>
        <begin position="135"/>
        <end position="153"/>
    </location>
</feature>
<feature type="transmembrane region" description="Helical" evidence="6">
    <location>
        <begin position="351"/>
        <end position="371"/>
    </location>
</feature>
<evidence type="ECO:0000256" key="4">
    <source>
        <dbReference type="ARBA" id="ARBA00022989"/>
    </source>
</evidence>
<dbReference type="Gene3D" id="1.20.1720.10">
    <property type="entry name" value="Multidrug resistance protein D"/>
    <property type="match status" value="1"/>
</dbReference>
<feature type="transmembrane region" description="Helical" evidence="6">
    <location>
        <begin position="263"/>
        <end position="284"/>
    </location>
</feature>
<keyword evidence="2" id="KW-0813">Transport</keyword>
<dbReference type="PANTHER" id="PTHR42718">
    <property type="entry name" value="MAJOR FACILITATOR SUPERFAMILY MULTIDRUG TRANSPORTER MFSC"/>
    <property type="match status" value="1"/>
</dbReference>
<dbReference type="SUPFAM" id="SSF103473">
    <property type="entry name" value="MFS general substrate transporter"/>
    <property type="match status" value="1"/>
</dbReference>
<evidence type="ECO:0000256" key="5">
    <source>
        <dbReference type="ARBA" id="ARBA00023136"/>
    </source>
</evidence>
<dbReference type="InterPro" id="IPR036259">
    <property type="entry name" value="MFS_trans_sf"/>
</dbReference>
<dbReference type="InterPro" id="IPR020846">
    <property type="entry name" value="MFS_dom"/>
</dbReference>
<dbReference type="PROSITE" id="PS50850">
    <property type="entry name" value="MFS"/>
    <property type="match status" value="1"/>
</dbReference>
<name>A0ABZ3ISD1_9FIRM</name>
<gene>
    <name evidence="8" type="primary">ribZ_2</name>
    <name evidence="8" type="ORF">SPSIL_047770</name>
</gene>
<accession>A0ABZ3ISD1</accession>
<dbReference type="EMBL" id="CP155573">
    <property type="protein sequence ID" value="XFO68554.1"/>
    <property type="molecule type" value="Genomic_DNA"/>
</dbReference>
<keyword evidence="3 6" id="KW-0812">Transmembrane</keyword>
<dbReference type="CDD" id="cd17321">
    <property type="entry name" value="MFS_MMR_MDR_like"/>
    <property type="match status" value="1"/>
</dbReference>
<keyword evidence="5 6" id="KW-0472">Membrane</keyword>
<dbReference type="Gene3D" id="1.20.1250.20">
    <property type="entry name" value="MFS general substrate transporter like domains"/>
    <property type="match status" value="1"/>
</dbReference>
<dbReference type="PANTHER" id="PTHR42718:SF9">
    <property type="entry name" value="MAJOR FACILITATOR SUPERFAMILY MULTIDRUG TRANSPORTER MFSC"/>
    <property type="match status" value="1"/>
</dbReference>
<keyword evidence="4 6" id="KW-1133">Transmembrane helix</keyword>
<feature type="transmembrane region" description="Helical" evidence="6">
    <location>
        <begin position="225"/>
        <end position="242"/>
    </location>
</feature>
<feature type="transmembrane region" description="Helical" evidence="6">
    <location>
        <begin position="12"/>
        <end position="33"/>
    </location>
</feature>
<proteinExistence type="predicted"/>
<dbReference type="InterPro" id="IPR011701">
    <property type="entry name" value="MFS"/>
</dbReference>
<evidence type="ECO:0000313" key="8">
    <source>
        <dbReference type="EMBL" id="XFO68554.1"/>
    </source>
</evidence>
<dbReference type="RefSeq" id="WP_094606930.1">
    <property type="nucleotide sequence ID" value="NZ_CP155573.1"/>
</dbReference>
<reference evidence="8" key="1">
    <citation type="submission" date="2024-05" db="EMBL/GenBank/DDBJ databases">
        <title>Isolation and characterization of Sporomusa carbonis sp. nov., a carboxydotrophic hydrogenogen in the genus of Sporomusa isolated from a charcoal burning pile.</title>
        <authorList>
            <person name="Boeer T."/>
            <person name="Rosenbaum F."/>
            <person name="Eysell L."/>
            <person name="Mueller V."/>
            <person name="Daniel R."/>
            <person name="Poehlein A."/>
        </authorList>
    </citation>
    <scope>NUCLEOTIDE SEQUENCE [LARGE SCALE GENOMIC DNA]</scope>
    <source>
        <strain evidence="8">DSM 10669</strain>
    </source>
</reference>
<dbReference type="Proteomes" id="UP000216752">
    <property type="component" value="Chromosome"/>
</dbReference>
<evidence type="ECO:0000256" key="1">
    <source>
        <dbReference type="ARBA" id="ARBA00004651"/>
    </source>
</evidence>
<feature type="transmembrane region" description="Helical" evidence="6">
    <location>
        <begin position="45"/>
        <end position="65"/>
    </location>
</feature>
<feature type="transmembrane region" description="Helical" evidence="6">
    <location>
        <begin position="77"/>
        <end position="96"/>
    </location>
</feature>
<evidence type="ECO:0000259" key="7">
    <source>
        <dbReference type="PROSITE" id="PS50850"/>
    </source>
</evidence>
<feature type="transmembrane region" description="Helical" evidence="6">
    <location>
        <begin position="197"/>
        <end position="219"/>
    </location>
</feature>
<keyword evidence="9" id="KW-1185">Reference proteome</keyword>
<feature type="transmembrane region" description="Helical" evidence="6">
    <location>
        <begin position="427"/>
        <end position="450"/>
    </location>
</feature>
<organism evidence="8 9">
    <name type="scientific">Sporomusa silvacetica DSM 10669</name>
    <dbReference type="NCBI Taxonomy" id="1123289"/>
    <lineage>
        <taxon>Bacteria</taxon>
        <taxon>Bacillati</taxon>
        <taxon>Bacillota</taxon>
        <taxon>Negativicutes</taxon>
        <taxon>Selenomonadales</taxon>
        <taxon>Sporomusaceae</taxon>
        <taxon>Sporomusa</taxon>
    </lineage>
</organism>
<evidence type="ECO:0000256" key="6">
    <source>
        <dbReference type="SAM" id="Phobius"/>
    </source>
</evidence>
<feature type="domain" description="Major facilitator superfamily (MFS) profile" evidence="7">
    <location>
        <begin position="11"/>
        <end position="458"/>
    </location>
</feature>
<dbReference type="Pfam" id="PF07690">
    <property type="entry name" value="MFS_1"/>
    <property type="match status" value="2"/>
</dbReference>
<evidence type="ECO:0000313" key="9">
    <source>
        <dbReference type="Proteomes" id="UP000216752"/>
    </source>
</evidence>
<dbReference type="PRINTS" id="PR01036">
    <property type="entry name" value="TCRTETB"/>
</dbReference>
<protein>
    <submittedName>
        <fullName evidence="8">Riboflavin transporter RibZ</fullName>
    </submittedName>
</protein>
<evidence type="ECO:0000256" key="2">
    <source>
        <dbReference type="ARBA" id="ARBA00022448"/>
    </source>
</evidence>
<feature type="transmembrane region" description="Helical" evidence="6">
    <location>
        <begin position="165"/>
        <end position="185"/>
    </location>
</feature>
<comment type="subcellular location">
    <subcellularLocation>
        <location evidence="1">Cell membrane</location>
        <topology evidence="1">Multi-pass membrane protein</topology>
    </subcellularLocation>
</comment>
<feature type="transmembrane region" description="Helical" evidence="6">
    <location>
        <begin position="392"/>
        <end position="415"/>
    </location>
</feature>